<dbReference type="PANTHER" id="PTHR12616">
    <property type="entry name" value="VACUOLAR PROTEIN SORTING VPS41"/>
    <property type="match status" value="1"/>
</dbReference>
<organism evidence="2">
    <name type="scientific">Palpitomonas bilix</name>
    <dbReference type="NCBI Taxonomy" id="652834"/>
    <lineage>
        <taxon>Eukaryota</taxon>
        <taxon>Eukaryota incertae sedis</taxon>
    </lineage>
</organism>
<proteinExistence type="predicted"/>
<gene>
    <name evidence="2" type="ORF">PBIL07802_LOCUS29217</name>
</gene>
<dbReference type="InterPro" id="IPR045111">
    <property type="entry name" value="Vps41/Vps8"/>
</dbReference>
<dbReference type="GO" id="GO:0005770">
    <property type="term" value="C:late endosome"/>
    <property type="evidence" value="ECO:0007669"/>
    <property type="project" value="TreeGrafter"/>
</dbReference>
<dbReference type="PANTHER" id="PTHR12616:SF8">
    <property type="entry name" value="VACUOLAR PROTEIN SORTING-ASSOCIATED PROTEIN 8 HOMOLOG"/>
    <property type="match status" value="1"/>
</dbReference>
<dbReference type="AlphaFoldDB" id="A0A7S3LVH8"/>
<evidence type="ECO:0000313" key="2">
    <source>
        <dbReference type="EMBL" id="CAE0266875.1"/>
    </source>
</evidence>
<dbReference type="Pfam" id="PF23556">
    <property type="entry name" value="TPR_Vps41"/>
    <property type="match status" value="1"/>
</dbReference>
<accession>A0A7S3LVH8</accession>
<dbReference type="Pfam" id="PF25066">
    <property type="entry name" value="TPR_VPS8_2"/>
    <property type="match status" value="1"/>
</dbReference>
<dbReference type="InterPro" id="IPR059070">
    <property type="entry name" value="TPR_VPS8_2"/>
</dbReference>
<reference evidence="2" key="1">
    <citation type="submission" date="2021-01" db="EMBL/GenBank/DDBJ databases">
        <authorList>
            <person name="Corre E."/>
            <person name="Pelletier E."/>
            <person name="Niang G."/>
            <person name="Scheremetjew M."/>
            <person name="Finn R."/>
            <person name="Kale V."/>
            <person name="Holt S."/>
            <person name="Cochrane G."/>
            <person name="Meng A."/>
            <person name="Brown T."/>
            <person name="Cohen L."/>
        </authorList>
    </citation>
    <scope>NUCLEOTIDE SEQUENCE</scope>
    <source>
        <strain evidence="2">NIES-2562</strain>
    </source>
</reference>
<dbReference type="GO" id="GO:0030897">
    <property type="term" value="C:HOPS complex"/>
    <property type="evidence" value="ECO:0007669"/>
    <property type="project" value="TreeGrafter"/>
</dbReference>
<protein>
    <recommendedName>
        <fullName evidence="1">VPS8-like TPR-like repeats domain-containing protein</fullName>
    </recommendedName>
</protein>
<dbReference type="GO" id="GO:0006623">
    <property type="term" value="P:protein targeting to vacuole"/>
    <property type="evidence" value="ECO:0007669"/>
    <property type="project" value="InterPro"/>
</dbReference>
<sequence length="409" mass="46445">MLRAFPDTNLRIVDNLGSHTELQYLYLKSVMSSDSQVEDNLLEGVDHADLSRLQERYVALLSQFDPQSVYSFLLDHSDYRLEECLSITKEKGIVDATAYLLERAGDFHGALELLLEDLHSKLLHFSSSLQEANESSDVSATAQDVVKCLDVATSLCCRTSASVDSTESEGLWFTLLDSFVVPQRNTRKEINRHYRRVPEHLLKMQSFLTELIMDGVLKRMMGEVSFPAILGKIVKDHGKDEFGEFRYTICGMLETYRFEETTLHTAYLTLESDIFRAFELFVKRAWKGRTSRLPEGNALKKLHKVSYFNRLPEPVEKTREHENAVAQQHHETEGATALRRLARAAKLQEAVADMSVFDDSRRHESGNNLEIGGAKCIDENGKQILQARIGDESFWAQVSSSSLTIKVEE</sequence>
<dbReference type="GO" id="GO:0034058">
    <property type="term" value="P:endosomal vesicle fusion"/>
    <property type="evidence" value="ECO:0007669"/>
    <property type="project" value="TreeGrafter"/>
</dbReference>
<evidence type="ECO:0000259" key="1">
    <source>
        <dbReference type="Pfam" id="PF25066"/>
    </source>
</evidence>
<name>A0A7S3LVH8_9EUKA</name>
<dbReference type="EMBL" id="HBIB01044685">
    <property type="protein sequence ID" value="CAE0266875.1"/>
    <property type="molecule type" value="Transcribed_RNA"/>
</dbReference>
<feature type="domain" description="VPS8-like TPR-like repeats" evidence="1">
    <location>
        <begin position="158"/>
        <end position="281"/>
    </location>
</feature>